<keyword evidence="1" id="KW-0732">Signal</keyword>
<comment type="caution">
    <text evidence="2">The sequence shown here is derived from an EMBL/GenBank/DDBJ whole genome shotgun (WGS) entry which is preliminary data.</text>
</comment>
<reference evidence="2 3" key="1">
    <citation type="submission" date="2024-09" db="EMBL/GenBank/DDBJ databases">
        <authorList>
            <person name="Sun Q."/>
            <person name="Mori K."/>
        </authorList>
    </citation>
    <scope>NUCLEOTIDE SEQUENCE [LARGE SCALE GENOMIC DNA]</scope>
    <source>
        <strain evidence="2 3">NCAIM B.02481</strain>
    </source>
</reference>
<dbReference type="Proteomes" id="UP001589832">
    <property type="component" value="Unassembled WGS sequence"/>
</dbReference>
<gene>
    <name evidence="2" type="ORF">ACFFGA_06515</name>
</gene>
<feature type="chain" id="PRO_5046948736" description="Lipoprotein" evidence="1">
    <location>
        <begin position="25"/>
        <end position="113"/>
    </location>
</feature>
<feature type="signal peptide" evidence="1">
    <location>
        <begin position="1"/>
        <end position="24"/>
    </location>
</feature>
<evidence type="ECO:0008006" key="4">
    <source>
        <dbReference type="Google" id="ProtNLM"/>
    </source>
</evidence>
<sequence>MKTTKSINSFKLLVLTLIFPTALALISCSSDDSDDGSDAVLGCNQLINLSTEYSDAFTDFQANPSEETCNDLRNVALNLIDAVGNCPEFADQYSELEAAAQGWTELDCSQDFD</sequence>
<dbReference type="EMBL" id="JBHLTQ010000003">
    <property type="protein sequence ID" value="MFC0604199.1"/>
    <property type="molecule type" value="Genomic_DNA"/>
</dbReference>
<protein>
    <recommendedName>
        <fullName evidence="4">Lipoprotein</fullName>
    </recommendedName>
</protein>
<accession>A0ABV6Q7F0</accession>
<organism evidence="2 3">
    <name type="scientific">Winogradskyella pulchriflava</name>
    <dbReference type="NCBI Taxonomy" id="1110688"/>
    <lineage>
        <taxon>Bacteria</taxon>
        <taxon>Pseudomonadati</taxon>
        <taxon>Bacteroidota</taxon>
        <taxon>Flavobacteriia</taxon>
        <taxon>Flavobacteriales</taxon>
        <taxon>Flavobacteriaceae</taxon>
        <taxon>Winogradskyella</taxon>
    </lineage>
</organism>
<proteinExistence type="predicted"/>
<evidence type="ECO:0000313" key="2">
    <source>
        <dbReference type="EMBL" id="MFC0604199.1"/>
    </source>
</evidence>
<evidence type="ECO:0000313" key="3">
    <source>
        <dbReference type="Proteomes" id="UP001589832"/>
    </source>
</evidence>
<keyword evidence="3" id="KW-1185">Reference proteome</keyword>
<evidence type="ECO:0000256" key="1">
    <source>
        <dbReference type="SAM" id="SignalP"/>
    </source>
</evidence>
<dbReference type="PROSITE" id="PS51257">
    <property type="entry name" value="PROKAR_LIPOPROTEIN"/>
    <property type="match status" value="1"/>
</dbReference>
<dbReference type="RefSeq" id="WP_386061409.1">
    <property type="nucleotide sequence ID" value="NZ_JBHLTQ010000003.1"/>
</dbReference>
<name>A0ABV6Q7F0_9FLAO</name>